<gene>
    <name evidence="1" type="ORF">PISMIDRAFT_236573</name>
</gene>
<dbReference type="AlphaFoldDB" id="A0A0C9XX56"/>
<dbReference type="OrthoDB" id="2104739at2759"/>
<reference evidence="1 2" key="1">
    <citation type="submission" date="2014-04" db="EMBL/GenBank/DDBJ databases">
        <authorList>
            <consortium name="DOE Joint Genome Institute"/>
            <person name="Kuo A."/>
            <person name="Kohler A."/>
            <person name="Costa M.D."/>
            <person name="Nagy L.G."/>
            <person name="Floudas D."/>
            <person name="Copeland A."/>
            <person name="Barry K.W."/>
            <person name="Cichocki N."/>
            <person name="Veneault-Fourrey C."/>
            <person name="LaButti K."/>
            <person name="Lindquist E.A."/>
            <person name="Lipzen A."/>
            <person name="Lundell T."/>
            <person name="Morin E."/>
            <person name="Murat C."/>
            <person name="Sun H."/>
            <person name="Tunlid A."/>
            <person name="Henrissat B."/>
            <person name="Grigoriev I.V."/>
            <person name="Hibbett D.S."/>
            <person name="Martin F."/>
            <person name="Nordberg H.P."/>
            <person name="Cantor M.N."/>
            <person name="Hua S.X."/>
        </authorList>
    </citation>
    <scope>NUCLEOTIDE SEQUENCE [LARGE SCALE GENOMIC DNA]</scope>
    <source>
        <strain evidence="1 2">441</strain>
    </source>
</reference>
<accession>A0A0C9XX56</accession>
<dbReference type="EMBL" id="KN833839">
    <property type="protein sequence ID" value="KIK17050.1"/>
    <property type="molecule type" value="Genomic_DNA"/>
</dbReference>
<evidence type="ECO:0000313" key="1">
    <source>
        <dbReference type="EMBL" id="KIK17050.1"/>
    </source>
</evidence>
<reference evidence="2" key="2">
    <citation type="submission" date="2015-01" db="EMBL/GenBank/DDBJ databases">
        <title>Evolutionary Origins and Diversification of the Mycorrhizal Mutualists.</title>
        <authorList>
            <consortium name="DOE Joint Genome Institute"/>
            <consortium name="Mycorrhizal Genomics Consortium"/>
            <person name="Kohler A."/>
            <person name="Kuo A."/>
            <person name="Nagy L.G."/>
            <person name="Floudas D."/>
            <person name="Copeland A."/>
            <person name="Barry K.W."/>
            <person name="Cichocki N."/>
            <person name="Veneault-Fourrey C."/>
            <person name="LaButti K."/>
            <person name="Lindquist E.A."/>
            <person name="Lipzen A."/>
            <person name="Lundell T."/>
            <person name="Morin E."/>
            <person name="Murat C."/>
            <person name="Riley R."/>
            <person name="Ohm R."/>
            <person name="Sun H."/>
            <person name="Tunlid A."/>
            <person name="Henrissat B."/>
            <person name="Grigoriev I.V."/>
            <person name="Hibbett D.S."/>
            <person name="Martin F."/>
        </authorList>
    </citation>
    <scope>NUCLEOTIDE SEQUENCE [LARGE SCALE GENOMIC DNA]</scope>
    <source>
        <strain evidence="2">441</strain>
    </source>
</reference>
<name>A0A0C9XX56_9AGAM</name>
<protein>
    <submittedName>
        <fullName evidence="1">Uncharacterized protein</fullName>
    </submittedName>
</protein>
<evidence type="ECO:0000313" key="2">
    <source>
        <dbReference type="Proteomes" id="UP000054018"/>
    </source>
</evidence>
<sequence>MEPSLHALFNALQIRSTETGEPNEYILEAVDSCLISQYPKYVTLSTPNSQKLPLPNPTYLAIHAGCAQVTHLSGAGDYIEQTLRYIEDTCTLSEDEGSTNILLTAILSSIHHGGRRMAYFPYLRRTYATRWVSAHASLAMSHPSQ</sequence>
<organism evidence="1 2">
    <name type="scientific">Pisolithus microcarpus 441</name>
    <dbReference type="NCBI Taxonomy" id="765257"/>
    <lineage>
        <taxon>Eukaryota</taxon>
        <taxon>Fungi</taxon>
        <taxon>Dikarya</taxon>
        <taxon>Basidiomycota</taxon>
        <taxon>Agaricomycotina</taxon>
        <taxon>Agaricomycetes</taxon>
        <taxon>Agaricomycetidae</taxon>
        <taxon>Boletales</taxon>
        <taxon>Sclerodermatineae</taxon>
        <taxon>Pisolithaceae</taxon>
        <taxon>Pisolithus</taxon>
    </lineage>
</organism>
<dbReference type="HOGENOM" id="CLU_149504_0_0_1"/>
<proteinExistence type="predicted"/>
<keyword evidence="2" id="KW-1185">Reference proteome</keyword>
<dbReference type="Proteomes" id="UP000054018">
    <property type="component" value="Unassembled WGS sequence"/>
</dbReference>